<dbReference type="InterPro" id="IPR053160">
    <property type="entry name" value="MFS_DHA3_Transporter"/>
</dbReference>
<dbReference type="HOGENOM" id="CLU_046685_9_1_2"/>
<feature type="transmembrane region" description="Helical" evidence="1">
    <location>
        <begin position="122"/>
        <end position="139"/>
    </location>
</feature>
<feature type="domain" description="Major facilitator superfamily (MFS) profile" evidence="2">
    <location>
        <begin position="1"/>
        <end position="364"/>
    </location>
</feature>
<feature type="transmembrane region" description="Helical" evidence="1">
    <location>
        <begin position="309"/>
        <end position="329"/>
    </location>
</feature>
<protein>
    <submittedName>
        <fullName evidence="3">Multidrug resistance protein 2</fullName>
    </submittedName>
</protein>
<dbReference type="InterPro" id="IPR020846">
    <property type="entry name" value="MFS_dom"/>
</dbReference>
<dbReference type="RefSeq" id="WP_013466992.1">
    <property type="nucleotide sequence ID" value="NC_014804.1"/>
</dbReference>
<evidence type="ECO:0000313" key="3">
    <source>
        <dbReference type="EMBL" id="ADT83694.1"/>
    </source>
</evidence>
<evidence type="ECO:0000259" key="2">
    <source>
        <dbReference type="PROSITE" id="PS50850"/>
    </source>
</evidence>
<keyword evidence="1" id="KW-0472">Membrane</keyword>
<dbReference type="Gene3D" id="1.20.1250.20">
    <property type="entry name" value="MFS general substrate transporter like domains"/>
    <property type="match status" value="1"/>
</dbReference>
<dbReference type="EMBL" id="CP002372">
    <property type="protein sequence ID" value="ADT83694.1"/>
    <property type="molecule type" value="Genomic_DNA"/>
</dbReference>
<dbReference type="GO" id="GO:0022857">
    <property type="term" value="F:transmembrane transporter activity"/>
    <property type="evidence" value="ECO:0007669"/>
    <property type="project" value="InterPro"/>
</dbReference>
<keyword evidence="1" id="KW-0812">Transmembrane</keyword>
<proteinExistence type="predicted"/>
<reference evidence="3 4" key="1">
    <citation type="journal article" date="2011" name="J. Bacteriol.">
        <title>Complete genome sequence of the hyperthermophilic, piezophilic, heterotrophic, and carboxydotrophic archaeon Thermococcus barophilus MP.</title>
        <authorList>
            <person name="Vannier P."/>
            <person name="Marteinsson V.T."/>
            <person name="Fridjonsson O.H."/>
            <person name="Oger P."/>
            <person name="Jebbar M."/>
        </authorList>
    </citation>
    <scope>NUCLEOTIDE SEQUENCE [LARGE SCALE GENOMIC DNA]</scope>
    <source>
        <strain evidence="4">DSM 11836 / MP</strain>
    </source>
</reference>
<keyword evidence="1" id="KW-1133">Transmembrane helix</keyword>
<dbReference type="KEGG" id="tba:TERMP_00717"/>
<dbReference type="Pfam" id="PF07690">
    <property type="entry name" value="MFS_1"/>
    <property type="match status" value="1"/>
</dbReference>
<dbReference type="eggNOG" id="arCOG00132">
    <property type="taxonomic scope" value="Archaea"/>
</dbReference>
<dbReference type="PANTHER" id="PTHR23530:SF1">
    <property type="entry name" value="PERMEASE, MAJOR FACILITATOR SUPERFAMILY-RELATED"/>
    <property type="match status" value="1"/>
</dbReference>
<dbReference type="PATRIC" id="fig|391623.17.peg.719"/>
<feature type="transmembrane region" description="Helical" evidence="1">
    <location>
        <begin position="189"/>
        <end position="212"/>
    </location>
</feature>
<name>F0LKW5_THEBM</name>
<feature type="transmembrane region" description="Helical" evidence="1">
    <location>
        <begin position="78"/>
        <end position="101"/>
    </location>
</feature>
<evidence type="ECO:0000313" key="4">
    <source>
        <dbReference type="Proteomes" id="UP000007478"/>
    </source>
</evidence>
<feature type="transmembrane region" description="Helical" evidence="1">
    <location>
        <begin position="224"/>
        <end position="243"/>
    </location>
</feature>
<organism evidence="3 4">
    <name type="scientific">Thermococcus barophilus (strain DSM 11836 / MP)</name>
    <dbReference type="NCBI Taxonomy" id="391623"/>
    <lineage>
        <taxon>Archaea</taxon>
        <taxon>Methanobacteriati</taxon>
        <taxon>Methanobacteriota</taxon>
        <taxon>Thermococci</taxon>
        <taxon>Thermococcales</taxon>
        <taxon>Thermococcaceae</taxon>
        <taxon>Thermococcus</taxon>
    </lineage>
</organism>
<feature type="transmembrane region" description="Helical" evidence="1">
    <location>
        <begin position="145"/>
        <end position="162"/>
    </location>
</feature>
<gene>
    <name evidence="3" type="ordered locus">TERMP_00717</name>
</gene>
<feature type="transmembrane region" description="Helical" evidence="1">
    <location>
        <begin position="276"/>
        <end position="297"/>
    </location>
</feature>
<keyword evidence="4" id="KW-1185">Reference proteome</keyword>
<dbReference type="SUPFAM" id="SSF103473">
    <property type="entry name" value="MFS general substrate transporter"/>
    <property type="match status" value="1"/>
</dbReference>
<dbReference type="AlphaFoldDB" id="F0LKW5"/>
<dbReference type="InterPro" id="IPR036259">
    <property type="entry name" value="MFS_trans_sf"/>
</dbReference>
<evidence type="ECO:0000256" key="1">
    <source>
        <dbReference type="SAM" id="Phobius"/>
    </source>
</evidence>
<dbReference type="InterPro" id="IPR011701">
    <property type="entry name" value="MFS"/>
</dbReference>
<dbReference type="Proteomes" id="UP000007478">
    <property type="component" value="Chromosome"/>
</dbReference>
<feature type="transmembrane region" description="Helical" evidence="1">
    <location>
        <begin position="252"/>
        <end position="270"/>
    </location>
</feature>
<feature type="transmembrane region" description="Helical" evidence="1">
    <location>
        <begin position="341"/>
        <end position="364"/>
    </location>
</feature>
<feature type="transmembrane region" description="Helical" evidence="1">
    <location>
        <begin position="54"/>
        <end position="72"/>
    </location>
</feature>
<accession>F0LKW5</accession>
<dbReference type="GeneID" id="10041035"/>
<sequence length="378" mass="39736">MASSVLGPYLSLWLKGIGLGFSEIGLTQSVSEIAQLITDFPTGGVADRHGRVKTYAAGSSLFGIGLLIIGLTHTISAVLVGATLSGFGMALVSGTLVPWLYDALNDRKSVQQTLGKLKAISGPVRFAGGVIGGCLASVAPNLPVLTAGVLSIASAIIALFLLPDNCGNRKAKYMELLRRGLREIRKNRALHLLLASSFFLSFTARAFFTFWMLLLVQRGLPREYLGVLFALLLLSTSAGGLIAQKLEPTSKTAAMLTVLLGTEIAMLGIIENLAISIALLFALEVTLSARFPVMAVLRNSFIPKEVRSTVTSAMSTVGSGFTAISNVMVGAFAEKLSLGKAYFIAGSLGMLAALPLLGLTFLSVPDERGNMPEKVDGG</sequence>
<dbReference type="PROSITE" id="PS50850">
    <property type="entry name" value="MFS"/>
    <property type="match status" value="1"/>
</dbReference>
<dbReference type="PANTHER" id="PTHR23530">
    <property type="entry name" value="TRANSPORT PROTEIN-RELATED"/>
    <property type="match status" value="1"/>
</dbReference>